<accession>A0A1I3X5W3</accession>
<dbReference type="InterPro" id="IPR058031">
    <property type="entry name" value="AAA_lid_NorR"/>
</dbReference>
<dbReference type="SMART" id="SM00382">
    <property type="entry name" value="AAA"/>
    <property type="match status" value="1"/>
</dbReference>
<dbReference type="RefSeq" id="WP_092269919.1">
    <property type="nucleotide sequence ID" value="NZ_FORT01000009.1"/>
</dbReference>
<dbReference type="Gene3D" id="3.30.450.20">
    <property type="entry name" value="PAS domain"/>
    <property type="match status" value="1"/>
</dbReference>
<dbReference type="SUPFAM" id="SSF55785">
    <property type="entry name" value="PYP-like sensor domain (PAS domain)"/>
    <property type="match status" value="1"/>
</dbReference>
<evidence type="ECO:0000313" key="7">
    <source>
        <dbReference type="Proteomes" id="UP000198915"/>
    </source>
</evidence>
<keyword evidence="3" id="KW-0805">Transcription regulation</keyword>
<evidence type="ECO:0000256" key="2">
    <source>
        <dbReference type="ARBA" id="ARBA00022840"/>
    </source>
</evidence>
<name>A0A1I3X5W3_9BACL</name>
<protein>
    <submittedName>
        <fullName evidence="6">Transcriptional regulator containing PAS, AAA-type ATPase, and DNA-binding Fis domains</fullName>
    </submittedName>
</protein>
<proteinExistence type="predicted"/>
<dbReference type="GO" id="GO:0005524">
    <property type="term" value="F:ATP binding"/>
    <property type="evidence" value="ECO:0007669"/>
    <property type="project" value="UniProtKB-KW"/>
</dbReference>
<keyword evidence="1" id="KW-0547">Nucleotide-binding</keyword>
<evidence type="ECO:0000256" key="4">
    <source>
        <dbReference type="ARBA" id="ARBA00023163"/>
    </source>
</evidence>
<dbReference type="Pfam" id="PF02954">
    <property type="entry name" value="HTH_8"/>
    <property type="match status" value="1"/>
</dbReference>
<dbReference type="InterPro" id="IPR003593">
    <property type="entry name" value="AAA+_ATPase"/>
</dbReference>
<dbReference type="InterPro" id="IPR035965">
    <property type="entry name" value="PAS-like_dom_sf"/>
</dbReference>
<dbReference type="PANTHER" id="PTHR32071:SF57">
    <property type="entry name" value="C4-DICARBOXYLATE TRANSPORT TRANSCRIPTIONAL REGULATORY PROTEIN DCTD"/>
    <property type="match status" value="1"/>
</dbReference>
<keyword evidence="4" id="KW-0804">Transcription</keyword>
<dbReference type="CDD" id="cd00009">
    <property type="entry name" value="AAA"/>
    <property type="match status" value="1"/>
</dbReference>
<organism evidence="6 7">
    <name type="scientific">Brevibacillus centrosporus</name>
    <dbReference type="NCBI Taxonomy" id="54910"/>
    <lineage>
        <taxon>Bacteria</taxon>
        <taxon>Bacillati</taxon>
        <taxon>Bacillota</taxon>
        <taxon>Bacilli</taxon>
        <taxon>Bacillales</taxon>
        <taxon>Paenibacillaceae</taxon>
        <taxon>Brevibacillus</taxon>
    </lineage>
</organism>
<dbReference type="EMBL" id="FORT01000009">
    <property type="protein sequence ID" value="SFK14689.1"/>
    <property type="molecule type" value="Genomic_DNA"/>
</dbReference>
<dbReference type="PROSITE" id="PS50045">
    <property type="entry name" value="SIGMA54_INTERACT_4"/>
    <property type="match status" value="1"/>
</dbReference>
<evidence type="ECO:0000256" key="1">
    <source>
        <dbReference type="ARBA" id="ARBA00022741"/>
    </source>
</evidence>
<dbReference type="InterPro" id="IPR025662">
    <property type="entry name" value="Sigma_54_int_dom_ATP-bd_1"/>
</dbReference>
<dbReference type="GO" id="GO:0006355">
    <property type="term" value="P:regulation of DNA-templated transcription"/>
    <property type="evidence" value="ECO:0007669"/>
    <property type="project" value="InterPro"/>
</dbReference>
<reference evidence="7" key="1">
    <citation type="submission" date="2016-10" db="EMBL/GenBank/DDBJ databases">
        <authorList>
            <person name="Varghese N."/>
            <person name="Submissions S."/>
        </authorList>
    </citation>
    <scope>NUCLEOTIDE SEQUENCE [LARGE SCALE GENOMIC DNA]</scope>
    <source>
        <strain evidence="7">OK042</strain>
    </source>
</reference>
<dbReference type="SUPFAM" id="SSF52540">
    <property type="entry name" value="P-loop containing nucleoside triphosphate hydrolases"/>
    <property type="match status" value="1"/>
</dbReference>
<keyword evidence="2" id="KW-0067">ATP-binding</keyword>
<dbReference type="Gene3D" id="3.40.50.300">
    <property type="entry name" value="P-loop containing nucleotide triphosphate hydrolases"/>
    <property type="match status" value="1"/>
</dbReference>
<dbReference type="SUPFAM" id="SSF46689">
    <property type="entry name" value="Homeodomain-like"/>
    <property type="match status" value="1"/>
</dbReference>
<keyword evidence="7" id="KW-1185">Reference proteome</keyword>
<dbReference type="Pfam" id="PF25601">
    <property type="entry name" value="AAA_lid_14"/>
    <property type="match status" value="1"/>
</dbReference>
<dbReference type="STRING" id="1884381.SAMN05518846_10967"/>
<dbReference type="Gene3D" id="1.10.10.60">
    <property type="entry name" value="Homeodomain-like"/>
    <property type="match status" value="1"/>
</dbReference>
<dbReference type="Proteomes" id="UP000198915">
    <property type="component" value="Unassembled WGS sequence"/>
</dbReference>
<dbReference type="InterPro" id="IPR009057">
    <property type="entry name" value="Homeodomain-like_sf"/>
</dbReference>
<dbReference type="FunFam" id="3.40.50.300:FF:000006">
    <property type="entry name" value="DNA-binding transcriptional regulator NtrC"/>
    <property type="match status" value="1"/>
</dbReference>
<dbReference type="PROSITE" id="PS00675">
    <property type="entry name" value="SIGMA54_INTERACT_1"/>
    <property type="match status" value="1"/>
</dbReference>
<dbReference type="GO" id="GO:0043565">
    <property type="term" value="F:sequence-specific DNA binding"/>
    <property type="evidence" value="ECO:0007669"/>
    <property type="project" value="InterPro"/>
</dbReference>
<dbReference type="AlphaFoldDB" id="A0A1I3X5W3"/>
<evidence type="ECO:0000256" key="3">
    <source>
        <dbReference type="ARBA" id="ARBA00023015"/>
    </source>
</evidence>
<dbReference type="PROSITE" id="PS00688">
    <property type="entry name" value="SIGMA54_INTERACT_3"/>
    <property type="match status" value="1"/>
</dbReference>
<sequence>MAEQTEKERKMLLQEVEGLLSFISLPILVVEKSGQVIHVNPTAEHIWRRSQVVLLNQRLTDLVESTKLLDFVRRGKPLRDYPVEIKDAAGKHFPYLCRLHPLFVNRQVEGAILQFTEQVIETEFEKNRKYATRYSFEDIRGNSPAMIALLEQARKIAKSDSTVLIRGESGTGKEVLAQSIHHASNRSNGPFVAINCAAIPESLLESELFGYEDGAFTGAKKGGKPGRFELALNGTLFLDEIGDMPPFLQAKLLRVLQERRIERIGGSESIPVDTRLIAATHKDLESMIVSGQFREDLFYRLHVIPLYVPALRNRKEDLYDLIQFYMKWFGDRLGKEPKRFTTAAMKCLLEYQWPGNIRELENTLEYIVNLEIGDLVTISSLPASIRGDRVLEEEQTMAATAAPAPPFAASSLEKTEEQLIIQAIQRFGKTTEGKRKAAEHLGISVATLYRRLNKLKRKHLV</sequence>
<dbReference type="InterPro" id="IPR002078">
    <property type="entry name" value="Sigma_54_int"/>
</dbReference>
<evidence type="ECO:0000313" key="6">
    <source>
        <dbReference type="EMBL" id="SFK14689.1"/>
    </source>
</evidence>
<dbReference type="InterPro" id="IPR025944">
    <property type="entry name" value="Sigma_54_int_dom_CS"/>
</dbReference>
<keyword evidence="6" id="KW-0238">DNA-binding</keyword>
<evidence type="ECO:0000259" key="5">
    <source>
        <dbReference type="PROSITE" id="PS50045"/>
    </source>
</evidence>
<dbReference type="InterPro" id="IPR002197">
    <property type="entry name" value="HTH_Fis"/>
</dbReference>
<dbReference type="Pfam" id="PF00158">
    <property type="entry name" value="Sigma54_activat"/>
    <property type="match status" value="1"/>
</dbReference>
<gene>
    <name evidence="6" type="ORF">SAMN05518846_10967</name>
</gene>
<dbReference type="Gene3D" id="1.10.8.60">
    <property type="match status" value="1"/>
</dbReference>
<dbReference type="PANTHER" id="PTHR32071">
    <property type="entry name" value="TRANSCRIPTIONAL REGULATORY PROTEIN"/>
    <property type="match status" value="1"/>
</dbReference>
<feature type="domain" description="Sigma-54 factor interaction" evidence="5">
    <location>
        <begin position="139"/>
        <end position="369"/>
    </location>
</feature>
<dbReference type="InterPro" id="IPR027417">
    <property type="entry name" value="P-loop_NTPase"/>
</dbReference>